<dbReference type="Pfam" id="PF01554">
    <property type="entry name" value="MatE"/>
    <property type="match status" value="2"/>
</dbReference>
<feature type="transmembrane region" description="Helical" evidence="7">
    <location>
        <begin position="386"/>
        <end position="405"/>
    </location>
</feature>
<dbReference type="PANTHER" id="PTHR43549:SF3">
    <property type="entry name" value="MULTIDRUG RESISTANCE PROTEIN YPNP-RELATED"/>
    <property type="match status" value="1"/>
</dbReference>
<evidence type="ECO:0000256" key="5">
    <source>
        <dbReference type="ARBA" id="ARBA00022989"/>
    </source>
</evidence>
<keyword evidence="2" id="KW-0813">Transport</keyword>
<proteinExistence type="predicted"/>
<gene>
    <name evidence="8" type="ORF">OCV63_05905</name>
</gene>
<sequence>MAQNMTKGNPTKLLVEFMIPVLIGNLFQNLYGIVDSMVVGRYLGVDALAAVGSVGIVTFGVQGLAIGMTSGFGIIFSQCYGGQKESELRHHIAVAAYVSVMFSVLMTGILLGYLPLLLELMNIPQEIYGETELYTRIFFWGFGACVAYNFFSAAARAVGDSRTPLYFLIFSSVLNVILDIVLIRDFGMGVDGAAVATVASQLLSGILCGIYVFARYSMLRVRKGEWAFRVKSAGSLLKMGIPMALQFFITALGGMILQSTLNRLGAAAIAAYAAAQRVGQVIQQPGVAIGTALATYVGQNTGAGEIERIRQGVRKAITMTILIFGVLMIVCFFAGEYTGLLFLSEPNRDVQMYLNMYFHIATLFFIPLGLIFVYRNALQGLGDGVFPMLGGVFELLGRLLVVGTIGTKLGFFGICFGDPAAWTIALVPLIPVYYYRLTKLQKKIGGEVEWQR</sequence>
<keyword evidence="6 7" id="KW-0472">Membrane</keyword>
<evidence type="ECO:0000256" key="4">
    <source>
        <dbReference type="ARBA" id="ARBA00022692"/>
    </source>
</evidence>
<organism evidence="8 9">
    <name type="scientific">Laedolimicola ammoniilytica</name>
    <dbReference type="NCBI Taxonomy" id="2981771"/>
    <lineage>
        <taxon>Bacteria</taxon>
        <taxon>Bacillati</taxon>
        <taxon>Bacillota</taxon>
        <taxon>Clostridia</taxon>
        <taxon>Lachnospirales</taxon>
        <taxon>Lachnospiraceae</taxon>
        <taxon>Laedolimicola</taxon>
    </lineage>
</organism>
<dbReference type="InterPro" id="IPR002528">
    <property type="entry name" value="MATE_fam"/>
</dbReference>
<evidence type="ECO:0000256" key="2">
    <source>
        <dbReference type="ARBA" id="ARBA00022448"/>
    </source>
</evidence>
<feature type="transmembrane region" description="Helical" evidence="7">
    <location>
        <begin position="92"/>
        <end position="117"/>
    </location>
</feature>
<comment type="caution">
    <text evidence="8">The sequence shown here is derived from an EMBL/GenBank/DDBJ whole genome shotgun (WGS) entry which is preliminary data.</text>
</comment>
<dbReference type="EMBL" id="JAOQKC010000006">
    <property type="protein sequence ID" value="MCU6696431.1"/>
    <property type="molecule type" value="Genomic_DNA"/>
</dbReference>
<feature type="transmembrane region" description="Helical" evidence="7">
    <location>
        <begin position="54"/>
        <end position="80"/>
    </location>
</feature>
<protein>
    <submittedName>
        <fullName evidence="8">MATE family efflux transporter</fullName>
    </submittedName>
</protein>
<evidence type="ECO:0000256" key="3">
    <source>
        <dbReference type="ARBA" id="ARBA00022475"/>
    </source>
</evidence>
<evidence type="ECO:0000256" key="6">
    <source>
        <dbReference type="ARBA" id="ARBA00023136"/>
    </source>
</evidence>
<keyword evidence="9" id="KW-1185">Reference proteome</keyword>
<dbReference type="PIRSF" id="PIRSF006603">
    <property type="entry name" value="DinF"/>
    <property type="match status" value="1"/>
</dbReference>
<feature type="transmembrane region" description="Helical" evidence="7">
    <location>
        <begin position="411"/>
        <end position="435"/>
    </location>
</feature>
<accession>A0ABT2RVV7</accession>
<comment type="subcellular location">
    <subcellularLocation>
        <location evidence="1">Cell membrane</location>
        <topology evidence="1">Multi-pass membrane protein</topology>
    </subcellularLocation>
</comment>
<evidence type="ECO:0000313" key="8">
    <source>
        <dbReference type="EMBL" id="MCU6696431.1"/>
    </source>
</evidence>
<dbReference type="InterPro" id="IPR048279">
    <property type="entry name" value="MdtK-like"/>
</dbReference>
<dbReference type="PANTHER" id="PTHR43549">
    <property type="entry name" value="MULTIDRUG RESISTANCE PROTEIN YPNP-RELATED"/>
    <property type="match status" value="1"/>
</dbReference>
<keyword evidence="4 7" id="KW-0812">Transmembrane</keyword>
<evidence type="ECO:0000256" key="1">
    <source>
        <dbReference type="ARBA" id="ARBA00004651"/>
    </source>
</evidence>
<dbReference type="CDD" id="cd13138">
    <property type="entry name" value="MATE_yoeA_like"/>
    <property type="match status" value="1"/>
</dbReference>
<feature type="transmembrane region" description="Helical" evidence="7">
    <location>
        <begin position="195"/>
        <end position="214"/>
    </location>
</feature>
<dbReference type="Proteomes" id="UP001652461">
    <property type="component" value="Unassembled WGS sequence"/>
</dbReference>
<dbReference type="InterPro" id="IPR052031">
    <property type="entry name" value="Membrane_Transporter-Flippase"/>
</dbReference>
<keyword evidence="5 7" id="KW-1133">Transmembrane helix</keyword>
<dbReference type="RefSeq" id="WP_158362712.1">
    <property type="nucleotide sequence ID" value="NZ_JAOQKC010000006.1"/>
</dbReference>
<dbReference type="NCBIfam" id="TIGR00797">
    <property type="entry name" value="matE"/>
    <property type="match status" value="1"/>
</dbReference>
<feature type="transmembrane region" description="Helical" evidence="7">
    <location>
        <begin position="165"/>
        <end position="183"/>
    </location>
</feature>
<feature type="transmembrane region" description="Helical" evidence="7">
    <location>
        <begin position="355"/>
        <end position="374"/>
    </location>
</feature>
<name>A0ABT2RVV7_9FIRM</name>
<feature type="transmembrane region" description="Helical" evidence="7">
    <location>
        <begin position="316"/>
        <end position="335"/>
    </location>
</feature>
<feature type="transmembrane region" description="Helical" evidence="7">
    <location>
        <begin position="12"/>
        <end position="34"/>
    </location>
</feature>
<keyword evidence="3" id="KW-1003">Cell membrane</keyword>
<evidence type="ECO:0000313" key="9">
    <source>
        <dbReference type="Proteomes" id="UP001652461"/>
    </source>
</evidence>
<reference evidence="8 9" key="1">
    <citation type="journal article" date="2021" name="ISME Commun">
        <title>Automated analysis of genomic sequences facilitates high-throughput and comprehensive description of bacteria.</title>
        <authorList>
            <person name="Hitch T.C.A."/>
        </authorList>
    </citation>
    <scope>NUCLEOTIDE SEQUENCE [LARGE SCALE GENOMIC DNA]</scope>
    <source>
        <strain evidence="8 9">Sanger_04</strain>
    </source>
</reference>
<evidence type="ECO:0000256" key="7">
    <source>
        <dbReference type="SAM" id="Phobius"/>
    </source>
</evidence>
<feature type="transmembrane region" description="Helical" evidence="7">
    <location>
        <begin position="137"/>
        <end position="158"/>
    </location>
</feature>